<evidence type="ECO:0000313" key="2">
    <source>
        <dbReference type="EMBL" id="HAA83870.1"/>
    </source>
</evidence>
<organism evidence="2 3">
    <name type="scientific">Thermodesulfobacterium commune</name>
    <dbReference type="NCBI Taxonomy" id="1741"/>
    <lineage>
        <taxon>Bacteria</taxon>
        <taxon>Pseudomonadati</taxon>
        <taxon>Thermodesulfobacteriota</taxon>
        <taxon>Thermodesulfobacteria</taxon>
        <taxon>Thermodesulfobacteriales</taxon>
        <taxon>Thermodesulfobacteriaceae</taxon>
        <taxon>Thermodesulfobacterium</taxon>
    </lineage>
</organism>
<dbReference type="Proteomes" id="UP000257240">
    <property type="component" value="Unassembled WGS sequence"/>
</dbReference>
<dbReference type="InterPro" id="IPR016772">
    <property type="entry name" value="UCP020408"/>
</dbReference>
<sequence>MVKTNRRVGMTVVVVGGHDRLKPQLEEYAKENQLKLRFINRWSPQAPYTLSSADYIIIITGCVSHELVKLAKSCGKKKCIFCRAKGLCRLKKLIDQLKVHA</sequence>
<accession>A0A3B8N3W9</accession>
<evidence type="ECO:0000256" key="1">
    <source>
        <dbReference type="ARBA" id="ARBA00007189"/>
    </source>
</evidence>
<comment type="caution">
    <text evidence="2">The sequence shown here is derived from an EMBL/GenBank/DDBJ whole genome shotgun (WGS) entry which is preliminary data.</text>
</comment>
<protein>
    <submittedName>
        <fullName evidence="2">DUF2325 domain-containing protein</fullName>
    </submittedName>
</protein>
<proteinExistence type="inferred from homology"/>
<dbReference type="AlphaFoldDB" id="A0A3B8N3W9"/>
<comment type="similarity">
    <text evidence="1">Belongs to the UPF0751 family.</text>
</comment>
<reference evidence="2 3" key="1">
    <citation type="journal article" date="2018" name="Nat. Biotechnol.">
        <title>A standardized bacterial taxonomy based on genome phylogeny substantially revises the tree of life.</title>
        <authorList>
            <person name="Parks D.H."/>
            <person name="Chuvochina M."/>
            <person name="Waite D.W."/>
            <person name="Rinke C."/>
            <person name="Skarshewski A."/>
            <person name="Chaumeil P.A."/>
            <person name="Hugenholtz P."/>
        </authorList>
    </citation>
    <scope>NUCLEOTIDE SEQUENCE [LARGE SCALE GENOMIC DNA]</scope>
    <source>
        <strain evidence="2">UBA12529</strain>
    </source>
</reference>
<evidence type="ECO:0000313" key="3">
    <source>
        <dbReference type="Proteomes" id="UP000257240"/>
    </source>
</evidence>
<dbReference type="Pfam" id="PF10087">
    <property type="entry name" value="DUF2325"/>
    <property type="match status" value="1"/>
</dbReference>
<dbReference type="EMBL" id="DLVE01000050">
    <property type="protein sequence ID" value="HAA83870.1"/>
    <property type="molecule type" value="Genomic_DNA"/>
</dbReference>
<gene>
    <name evidence="2" type="ORF">DCE01_03690</name>
</gene>
<name>A0A3B8N3W9_9BACT</name>